<dbReference type="GO" id="GO:0071555">
    <property type="term" value="P:cell wall organization"/>
    <property type="evidence" value="ECO:0007669"/>
    <property type="project" value="UniProtKB-KW"/>
</dbReference>
<dbReference type="SUPFAM" id="SSF69189">
    <property type="entry name" value="Penicillin-binding protein associated domain"/>
    <property type="match status" value="1"/>
</dbReference>
<keyword evidence="8 18" id="KW-0378">Hydrolase</keyword>
<dbReference type="InterPro" id="IPR012338">
    <property type="entry name" value="Beta-lactam/transpept-like"/>
</dbReference>
<dbReference type="PRINTS" id="PR00725">
    <property type="entry name" value="DADACBPTASE1"/>
</dbReference>
<dbReference type="AlphaFoldDB" id="A0AAD1BWN7"/>
<keyword evidence="19" id="KW-1185">Reference proteome</keyword>
<protein>
    <recommendedName>
        <fullName evidence="4">serine-type D-Ala-D-Ala carboxypeptidase</fullName>
        <ecNumber evidence="4">3.4.16.4</ecNumber>
    </recommendedName>
</protein>
<dbReference type="InterPro" id="IPR001967">
    <property type="entry name" value="Peptidase_S11_N"/>
</dbReference>
<keyword evidence="7 16" id="KW-0732">Signal</keyword>
<accession>A0AAD1BWN7</accession>
<dbReference type="RefSeq" id="WP_004420347.1">
    <property type="nucleotide sequence ID" value="NZ_AJMR01000047.1"/>
</dbReference>
<evidence type="ECO:0000256" key="9">
    <source>
        <dbReference type="ARBA" id="ARBA00022960"/>
    </source>
</evidence>
<comment type="pathway">
    <text evidence="2">Cell wall biogenesis; peptidoglycan biosynthesis.</text>
</comment>
<dbReference type="Gene3D" id="3.40.710.10">
    <property type="entry name" value="DD-peptidase/beta-lactamase superfamily"/>
    <property type="match status" value="1"/>
</dbReference>
<comment type="similarity">
    <text evidence="3 15">Belongs to the peptidase S11 family.</text>
</comment>
<dbReference type="InterPro" id="IPR012907">
    <property type="entry name" value="Peptidase_S11_C"/>
</dbReference>
<dbReference type="InterPro" id="IPR018044">
    <property type="entry name" value="Peptidase_S11"/>
</dbReference>
<dbReference type="KEGG" id="pfuw:KF707C_7380"/>
<evidence type="ECO:0000256" key="4">
    <source>
        <dbReference type="ARBA" id="ARBA00012448"/>
    </source>
</evidence>
<reference evidence="18 19" key="2">
    <citation type="journal article" date="2017" name="Int. J. Syst. Evol. Microbiol.">
        <title>Pseudomonas furukawaii sp. nov., a polychlorinated biphenyl-degrading bacterium isolated from biphenyl-contaminated soil in Japan.</title>
        <authorList>
            <person name="Kimura N."/>
            <person name="Watanabe T."/>
            <person name="Suenaga H."/>
            <person name="Fujihara H."/>
            <person name="Futagami T."/>
            <person name="Goto M."/>
            <person name="Hanada S."/>
            <person name="Hirose J."/>
        </authorList>
    </citation>
    <scope>NUCLEOTIDE SEQUENCE [LARGE SCALE GENOMIC DNA]</scope>
    <source>
        <strain evidence="19">DSM 10086 / NBRC 110670 / KF707</strain>
    </source>
</reference>
<dbReference type="SUPFAM" id="SSF56601">
    <property type="entry name" value="beta-lactamase/transpeptidase-like"/>
    <property type="match status" value="1"/>
</dbReference>
<keyword evidence="11" id="KW-0961">Cell wall biogenesis/degradation</keyword>
<dbReference type="Pfam" id="PF07943">
    <property type="entry name" value="PBP5_C"/>
    <property type="match status" value="1"/>
</dbReference>
<evidence type="ECO:0000256" key="6">
    <source>
        <dbReference type="ARBA" id="ARBA00022670"/>
    </source>
</evidence>
<evidence type="ECO:0000313" key="18">
    <source>
        <dbReference type="EMBL" id="BAU72426.1"/>
    </source>
</evidence>
<sequence>MNIFSFAKRLLLPAALLIVAPVSMAAQQIIPSPPQLAAKSYVLMDAQSGQVLVENNGDQRLPPASLTKLMTAYIATLEIRKGQVGENDPVTISEHAWRTGGSRMFVQVNTQVSMSDLLHGIIIQSGNDASVAVAEHIAGSEDAFADMMNTTAEKLGMGNSHFMNATGLPHPEHYSSAHDMARLARAIIYEDPAHYAIYSQKEFFWNNIKQPNRNLLLWRDKTVDGLKTGHTEEAGFCLVASAVRDNMRLIAVVFGTNSEQARAAETQKLLTYGFRFFETQSFYKKGAELAKAQVWKGGAREVKAGLANDLTLTLPRGQAKKLQASMTLNPQLIAPIKQGDVIGKVEVKLEDQVVHSADLIALDTVEEGGFFRRLWDSIRLFFYGLFN</sequence>
<evidence type="ECO:0000256" key="12">
    <source>
        <dbReference type="ARBA" id="ARBA00034000"/>
    </source>
</evidence>
<proteinExistence type="inferred from homology"/>
<keyword evidence="6" id="KW-0645">Protease</keyword>
<dbReference type="PANTHER" id="PTHR21581">
    <property type="entry name" value="D-ALANYL-D-ALANINE CARBOXYPEPTIDASE"/>
    <property type="match status" value="1"/>
</dbReference>
<dbReference type="InterPro" id="IPR037167">
    <property type="entry name" value="Peptidase_S11_C_sf"/>
</dbReference>
<evidence type="ECO:0000256" key="11">
    <source>
        <dbReference type="ARBA" id="ARBA00023316"/>
    </source>
</evidence>
<evidence type="ECO:0000256" key="15">
    <source>
        <dbReference type="RuleBase" id="RU004016"/>
    </source>
</evidence>
<comment type="function">
    <text evidence="1">Removes C-terminal D-alanyl residues from sugar-peptide cell wall precursors.</text>
</comment>
<dbReference type="GO" id="GO:0009002">
    <property type="term" value="F:serine-type D-Ala-D-Ala carboxypeptidase activity"/>
    <property type="evidence" value="ECO:0007669"/>
    <property type="project" value="UniProtKB-EC"/>
</dbReference>
<gene>
    <name evidence="18" type="ORF">KF707C_7380</name>
</gene>
<reference evidence="19" key="1">
    <citation type="submission" date="2015-05" db="EMBL/GenBank/DDBJ databases">
        <title>Draft genome sequencing of a biphenyl-degrading bacterium, Pseudomonas balearica KF707 (=NBRC110670).</title>
        <authorList>
            <person name="Kimura N."/>
            <person name="Hirose J."/>
            <person name="Watanabe T."/>
            <person name="Suenaga H."/>
            <person name="Fujihara H."/>
            <person name="Noguchi M."/>
            <person name="Hashimoto M."/>
            <person name="Shimodaira J."/>
            <person name="Tsuchikane K."/>
            <person name="Hosoyama A."/>
            <person name="Yamazoe A."/>
            <person name="Fujita N."/>
            <person name="Furukawa K."/>
        </authorList>
    </citation>
    <scope>NUCLEOTIDE SEQUENCE [LARGE SCALE GENOMIC DNA]</scope>
    <source>
        <strain evidence="19">DSM 10086 / NBRC 110670 / KF707</strain>
    </source>
</reference>
<feature type="binding site" evidence="14">
    <location>
        <position position="227"/>
    </location>
    <ligand>
        <name>substrate</name>
    </ligand>
</feature>
<keyword evidence="5 18" id="KW-0121">Carboxypeptidase</keyword>
<name>A0AAD1BWN7_METFU</name>
<evidence type="ECO:0000259" key="17">
    <source>
        <dbReference type="SMART" id="SM00936"/>
    </source>
</evidence>
<evidence type="ECO:0000256" key="7">
    <source>
        <dbReference type="ARBA" id="ARBA00022729"/>
    </source>
</evidence>
<evidence type="ECO:0000256" key="16">
    <source>
        <dbReference type="SAM" id="SignalP"/>
    </source>
</evidence>
<evidence type="ECO:0000256" key="13">
    <source>
        <dbReference type="PIRSR" id="PIRSR618044-1"/>
    </source>
</evidence>
<feature type="active site" evidence="13">
    <location>
        <position position="125"/>
    </location>
</feature>
<feature type="chain" id="PRO_5041959821" description="serine-type D-Ala-D-Ala carboxypeptidase" evidence="16">
    <location>
        <begin position="26"/>
        <end position="387"/>
    </location>
</feature>
<keyword evidence="10" id="KW-0573">Peptidoglycan synthesis</keyword>
<evidence type="ECO:0000256" key="2">
    <source>
        <dbReference type="ARBA" id="ARBA00004752"/>
    </source>
</evidence>
<evidence type="ECO:0000256" key="1">
    <source>
        <dbReference type="ARBA" id="ARBA00003217"/>
    </source>
</evidence>
<keyword evidence="9" id="KW-0133">Cell shape</keyword>
<feature type="signal peptide" evidence="16">
    <location>
        <begin position="1"/>
        <end position="25"/>
    </location>
</feature>
<dbReference type="PANTHER" id="PTHR21581:SF6">
    <property type="entry name" value="TRAFFICKING PROTEIN PARTICLE COMPLEX SUBUNIT 12"/>
    <property type="match status" value="1"/>
</dbReference>
<evidence type="ECO:0000256" key="10">
    <source>
        <dbReference type="ARBA" id="ARBA00022984"/>
    </source>
</evidence>
<evidence type="ECO:0000256" key="8">
    <source>
        <dbReference type="ARBA" id="ARBA00022801"/>
    </source>
</evidence>
<feature type="active site" description="Acyl-ester intermediate" evidence="13">
    <location>
        <position position="65"/>
    </location>
</feature>
<dbReference type="SMART" id="SM00936">
    <property type="entry name" value="PBP5_C"/>
    <property type="match status" value="1"/>
</dbReference>
<dbReference type="GO" id="GO:0009252">
    <property type="term" value="P:peptidoglycan biosynthetic process"/>
    <property type="evidence" value="ECO:0007669"/>
    <property type="project" value="UniProtKB-KW"/>
</dbReference>
<dbReference type="GO" id="GO:0008360">
    <property type="term" value="P:regulation of cell shape"/>
    <property type="evidence" value="ECO:0007669"/>
    <property type="project" value="UniProtKB-KW"/>
</dbReference>
<dbReference type="EC" id="3.4.16.4" evidence="4"/>
<dbReference type="InterPro" id="IPR015956">
    <property type="entry name" value="Peniciliin-bd_prot_C_sf"/>
</dbReference>
<dbReference type="Proteomes" id="UP000218554">
    <property type="component" value="Chromosome"/>
</dbReference>
<feature type="active site" description="Proton acceptor" evidence="13">
    <location>
        <position position="68"/>
    </location>
</feature>
<dbReference type="Pfam" id="PF00768">
    <property type="entry name" value="Peptidase_S11"/>
    <property type="match status" value="1"/>
</dbReference>
<evidence type="ECO:0000313" key="19">
    <source>
        <dbReference type="Proteomes" id="UP000218554"/>
    </source>
</evidence>
<organism evidence="18 19">
    <name type="scientific">Metapseudomonas furukawaii</name>
    <name type="common">Pseudomonas furukawaii</name>
    <dbReference type="NCBI Taxonomy" id="1149133"/>
    <lineage>
        <taxon>Bacteria</taxon>
        <taxon>Pseudomonadati</taxon>
        <taxon>Pseudomonadota</taxon>
        <taxon>Gammaproteobacteria</taxon>
        <taxon>Pseudomonadales</taxon>
        <taxon>Pseudomonadaceae</taxon>
        <taxon>Metapseudomonas</taxon>
    </lineage>
</organism>
<evidence type="ECO:0000256" key="5">
    <source>
        <dbReference type="ARBA" id="ARBA00022645"/>
    </source>
</evidence>
<comment type="catalytic activity">
    <reaction evidence="12">
        <text>Preferential cleavage: (Ac)2-L-Lys-D-Ala-|-D-Ala. Also transpeptidation of peptidyl-alanyl moieties that are N-acyl substituents of D-alanine.</text>
        <dbReference type="EC" id="3.4.16.4"/>
    </reaction>
</comment>
<dbReference type="Gene3D" id="2.60.410.10">
    <property type="entry name" value="D-Ala-D-Ala carboxypeptidase, C-terminal domain"/>
    <property type="match status" value="1"/>
</dbReference>
<feature type="domain" description="Peptidase S11 D-Ala-D-Ala carboxypeptidase A C-terminal" evidence="17">
    <location>
        <begin position="277"/>
        <end position="367"/>
    </location>
</feature>
<dbReference type="GO" id="GO:0006508">
    <property type="term" value="P:proteolysis"/>
    <property type="evidence" value="ECO:0007669"/>
    <property type="project" value="UniProtKB-KW"/>
</dbReference>
<evidence type="ECO:0000256" key="3">
    <source>
        <dbReference type="ARBA" id="ARBA00007164"/>
    </source>
</evidence>
<evidence type="ECO:0000256" key="14">
    <source>
        <dbReference type="PIRSR" id="PIRSR618044-2"/>
    </source>
</evidence>
<dbReference type="EMBL" id="AP014862">
    <property type="protein sequence ID" value="BAU72426.1"/>
    <property type="molecule type" value="Genomic_DNA"/>
</dbReference>